<dbReference type="Proteomes" id="UP000261758">
    <property type="component" value="Plasmid unnamed"/>
</dbReference>
<dbReference type="RefSeq" id="WP_013209421.1">
    <property type="nucleotide sequence ID" value="NZ_CP022760.1"/>
</dbReference>
<reference evidence="3 4" key="1">
    <citation type="submission" date="2017-08" db="EMBL/GenBank/DDBJ databases">
        <title>Genome sequences of Ralstonia solanacearum Species Complex (RSSC) isolated from Potato bacterial wilts in Korea.</title>
        <authorList>
            <person name="Cho H."/>
            <person name="Song E.-S."/>
            <person name="Lee Y.K."/>
            <person name="Lee S."/>
            <person name="Lee S.-W."/>
            <person name="Jo A."/>
            <person name="Kim J.-G."/>
            <person name="Hwang I."/>
        </authorList>
    </citation>
    <scope>NUCLEOTIDE SEQUENCE [LARGE SCALE GENOMIC DNA]</scope>
    <source>
        <strain evidence="3 4">T98</strain>
        <plasmid evidence="3 4">unnamed</plasmid>
    </source>
</reference>
<keyword evidence="3" id="KW-0614">Plasmid</keyword>
<dbReference type="InterPro" id="IPR029044">
    <property type="entry name" value="Nucleotide-diphossugar_trans"/>
</dbReference>
<evidence type="ECO:0000256" key="1">
    <source>
        <dbReference type="ARBA" id="ARBA00038494"/>
    </source>
</evidence>
<organism evidence="3 4">
    <name type="scientific">Ralstonia solanacearum</name>
    <name type="common">Pseudomonas solanacearum</name>
    <dbReference type="NCBI Taxonomy" id="305"/>
    <lineage>
        <taxon>Bacteria</taxon>
        <taxon>Pseudomonadati</taxon>
        <taxon>Pseudomonadota</taxon>
        <taxon>Betaproteobacteria</taxon>
        <taxon>Burkholderiales</taxon>
        <taxon>Burkholderiaceae</taxon>
        <taxon>Ralstonia</taxon>
        <taxon>Ralstonia solanacearum species complex</taxon>
    </lineage>
</organism>
<dbReference type="InterPro" id="IPR001173">
    <property type="entry name" value="Glyco_trans_2-like"/>
</dbReference>
<feature type="domain" description="Glycosyltransferase 2-like" evidence="2">
    <location>
        <begin position="15"/>
        <end position="97"/>
    </location>
</feature>
<name>A0AAD0SA60_RALSL</name>
<comment type="similarity">
    <text evidence="1">Belongs to the glycosyltransferase 2 family. WaaE/KdtX subfamily.</text>
</comment>
<sequence>MRKQPKPGGRSDIALVVIARNEAACIERCLRSAKPHVDRMIVLDTGSTDETVAIAEGCGAKVHPFTWVDDFSAARNAALQLANADWNLVMDADEWLESGAGELREACTFGPLLGVVCIQSLDDAGGAAQRTNTWIPRLLPRGVRYQGRVHEQPVASLRRVRLPLVFGHDGYVSAKLEKKRGRNAALLHAELADRPDDPYVLYQLGKETEINGKDPARAADLYARAVAGAPADAPYRHDACIRLLLCLRQSGRLEEAITRAGEWMDAWNASPDYFFVLGHLMFDSAVKHPAQAAEQWLPMAERAFLRCLEIGDQPKLDDSVFGRGSFAAAENLAVVYQAQSSALSAKANEYQALAERLKANLAAPGGAGSAR</sequence>
<evidence type="ECO:0000259" key="2">
    <source>
        <dbReference type="Pfam" id="PF00535"/>
    </source>
</evidence>
<dbReference type="PANTHER" id="PTHR43630">
    <property type="entry name" value="POLY-BETA-1,6-N-ACETYL-D-GLUCOSAMINE SYNTHASE"/>
    <property type="match status" value="1"/>
</dbReference>
<dbReference type="InterPro" id="IPR011990">
    <property type="entry name" value="TPR-like_helical_dom_sf"/>
</dbReference>
<dbReference type="PANTHER" id="PTHR43630:SF2">
    <property type="entry name" value="GLYCOSYLTRANSFERASE"/>
    <property type="match status" value="1"/>
</dbReference>
<dbReference type="SUPFAM" id="SSF53448">
    <property type="entry name" value="Nucleotide-diphospho-sugar transferases"/>
    <property type="match status" value="1"/>
</dbReference>
<dbReference type="SUPFAM" id="SSF48452">
    <property type="entry name" value="TPR-like"/>
    <property type="match status" value="1"/>
</dbReference>
<dbReference type="CDD" id="cd02511">
    <property type="entry name" value="Beta4Glucosyltransferase"/>
    <property type="match status" value="1"/>
</dbReference>
<gene>
    <name evidence="3" type="ORF">CJO77_18155</name>
</gene>
<geneLocation type="plasmid" evidence="3 4">
    <name>unnamed</name>
</geneLocation>
<dbReference type="Gene3D" id="1.25.40.10">
    <property type="entry name" value="Tetratricopeptide repeat domain"/>
    <property type="match status" value="1"/>
</dbReference>
<dbReference type="Gene3D" id="3.90.550.10">
    <property type="entry name" value="Spore Coat Polysaccharide Biosynthesis Protein SpsA, Chain A"/>
    <property type="match status" value="1"/>
</dbReference>
<evidence type="ECO:0000313" key="3">
    <source>
        <dbReference type="EMBL" id="AXV83519.1"/>
    </source>
</evidence>
<accession>A0AAD0SA60</accession>
<dbReference type="AlphaFoldDB" id="A0AAD0SA60"/>
<dbReference type="EMBL" id="CP022760">
    <property type="protein sequence ID" value="AXV83519.1"/>
    <property type="molecule type" value="Genomic_DNA"/>
</dbReference>
<proteinExistence type="inferred from homology"/>
<protein>
    <submittedName>
        <fullName evidence="3">Glycosyltransferase family 2 protein</fullName>
    </submittedName>
</protein>
<dbReference type="Pfam" id="PF00535">
    <property type="entry name" value="Glycos_transf_2"/>
    <property type="match status" value="1"/>
</dbReference>
<evidence type="ECO:0000313" key="4">
    <source>
        <dbReference type="Proteomes" id="UP000261758"/>
    </source>
</evidence>